<reference evidence="1" key="2">
    <citation type="journal article" date="2015" name="Data Brief">
        <title>Shoot transcriptome of the giant reed, Arundo donax.</title>
        <authorList>
            <person name="Barrero R.A."/>
            <person name="Guerrero F.D."/>
            <person name="Moolhuijzen P."/>
            <person name="Goolsby J.A."/>
            <person name="Tidwell J."/>
            <person name="Bellgard S.E."/>
            <person name="Bellgard M.I."/>
        </authorList>
    </citation>
    <scope>NUCLEOTIDE SEQUENCE</scope>
    <source>
        <tissue evidence="1">Shoot tissue taken approximately 20 cm above the soil surface</tissue>
    </source>
</reference>
<dbReference type="EMBL" id="GBRH01262905">
    <property type="protein sequence ID" value="JAD34990.1"/>
    <property type="molecule type" value="Transcribed_RNA"/>
</dbReference>
<sequence length="17" mass="1830">MRQRSLAQTQSPAQNGG</sequence>
<name>A0A0A8ZE06_ARUDO</name>
<reference evidence="1" key="1">
    <citation type="submission" date="2014-09" db="EMBL/GenBank/DDBJ databases">
        <authorList>
            <person name="Magalhaes I.L.F."/>
            <person name="Oliveira U."/>
            <person name="Santos F.R."/>
            <person name="Vidigal T.H.D.A."/>
            <person name="Brescovit A.D."/>
            <person name="Santos A.J."/>
        </authorList>
    </citation>
    <scope>NUCLEOTIDE SEQUENCE</scope>
    <source>
        <tissue evidence="1">Shoot tissue taken approximately 20 cm above the soil surface</tissue>
    </source>
</reference>
<dbReference type="AlphaFoldDB" id="A0A0A8ZE06"/>
<proteinExistence type="predicted"/>
<protein>
    <submittedName>
        <fullName evidence="1">Uncharacterized protein</fullName>
    </submittedName>
</protein>
<evidence type="ECO:0000313" key="1">
    <source>
        <dbReference type="EMBL" id="JAD34990.1"/>
    </source>
</evidence>
<accession>A0A0A8ZE06</accession>
<organism evidence="1">
    <name type="scientific">Arundo donax</name>
    <name type="common">Giant reed</name>
    <name type="synonym">Donax arundinaceus</name>
    <dbReference type="NCBI Taxonomy" id="35708"/>
    <lineage>
        <taxon>Eukaryota</taxon>
        <taxon>Viridiplantae</taxon>
        <taxon>Streptophyta</taxon>
        <taxon>Embryophyta</taxon>
        <taxon>Tracheophyta</taxon>
        <taxon>Spermatophyta</taxon>
        <taxon>Magnoliopsida</taxon>
        <taxon>Liliopsida</taxon>
        <taxon>Poales</taxon>
        <taxon>Poaceae</taxon>
        <taxon>PACMAD clade</taxon>
        <taxon>Arundinoideae</taxon>
        <taxon>Arundineae</taxon>
        <taxon>Arundo</taxon>
    </lineage>
</organism>